<organism evidence="1 2">
    <name type="scientific">Paenactinomyces guangxiensis</name>
    <dbReference type="NCBI Taxonomy" id="1490290"/>
    <lineage>
        <taxon>Bacteria</taxon>
        <taxon>Bacillati</taxon>
        <taxon>Bacillota</taxon>
        <taxon>Bacilli</taxon>
        <taxon>Bacillales</taxon>
        <taxon>Thermoactinomycetaceae</taxon>
        <taxon>Paenactinomyces</taxon>
    </lineage>
</organism>
<accession>A0A7W1WMX6</accession>
<reference evidence="1 2" key="1">
    <citation type="submission" date="2020-07" db="EMBL/GenBank/DDBJ databases">
        <authorList>
            <person name="Feng H."/>
        </authorList>
    </citation>
    <scope>NUCLEOTIDE SEQUENCE [LARGE SCALE GENOMIC DNA]</scope>
    <source>
        <strain evidence="2">s-10</strain>
    </source>
</reference>
<evidence type="ECO:0000313" key="1">
    <source>
        <dbReference type="EMBL" id="MBA4492780.1"/>
    </source>
</evidence>
<keyword evidence="2" id="KW-1185">Reference proteome</keyword>
<evidence type="ECO:0000313" key="2">
    <source>
        <dbReference type="Proteomes" id="UP000535491"/>
    </source>
</evidence>
<dbReference type="Pfam" id="PF13046">
    <property type="entry name" value="DUF3906"/>
    <property type="match status" value="1"/>
</dbReference>
<dbReference type="InterPro" id="IPR024998">
    <property type="entry name" value="DUF3906"/>
</dbReference>
<dbReference type="Proteomes" id="UP000535491">
    <property type="component" value="Unassembled WGS sequence"/>
</dbReference>
<sequence>MYLYRLEAEVEEKGIYHIIVLAPSDEKAFDYAEKELERYTIATPEVKEWVLEEKKRVRSGAGYVIE</sequence>
<proteinExistence type="predicted"/>
<dbReference type="EMBL" id="JACEIQ010000001">
    <property type="protein sequence ID" value="MBA4492780.1"/>
    <property type="molecule type" value="Genomic_DNA"/>
</dbReference>
<name>A0A7W1WMX6_9BACL</name>
<dbReference type="AlphaFoldDB" id="A0A7W1WMX6"/>
<protein>
    <submittedName>
        <fullName evidence="1">DUF3906 family protein</fullName>
    </submittedName>
</protein>
<comment type="caution">
    <text evidence="1">The sequence shown here is derived from an EMBL/GenBank/DDBJ whole genome shotgun (WGS) entry which is preliminary data.</text>
</comment>
<gene>
    <name evidence="1" type="ORF">H1191_00440</name>
</gene>